<reference evidence="4 5" key="1">
    <citation type="submission" date="2019-03" db="EMBL/GenBank/DDBJ databases">
        <authorList>
            <person name="Dong K."/>
        </authorList>
    </citation>
    <scope>NUCLEOTIDE SEQUENCE [LARGE SCALE GENOMIC DNA]</scope>
    <source>
        <strain evidence="5">dk512</strain>
    </source>
</reference>
<dbReference type="Pfam" id="PF00440">
    <property type="entry name" value="TetR_N"/>
    <property type="match status" value="1"/>
</dbReference>
<dbReference type="PANTHER" id="PTHR30055:SF239">
    <property type="entry name" value="TRANSCRIPTIONAL REGULATORY PROTEIN"/>
    <property type="match status" value="1"/>
</dbReference>
<evidence type="ECO:0000256" key="2">
    <source>
        <dbReference type="PROSITE-ProRule" id="PRU00335"/>
    </source>
</evidence>
<evidence type="ECO:0000259" key="3">
    <source>
        <dbReference type="PROSITE" id="PS50977"/>
    </source>
</evidence>
<dbReference type="Gene3D" id="1.10.357.10">
    <property type="entry name" value="Tetracycline Repressor, domain 2"/>
    <property type="match status" value="1"/>
</dbReference>
<evidence type="ECO:0000256" key="1">
    <source>
        <dbReference type="ARBA" id="ARBA00023125"/>
    </source>
</evidence>
<dbReference type="InterPro" id="IPR009057">
    <property type="entry name" value="Homeodomain-like_sf"/>
</dbReference>
<dbReference type="PANTHER" id="PTHR30055">
    <property type="entry name" value="HTH-TYPE TRANSCRIPTIONAL REGULATOR RUTR"/>
    <property type="match status" value="1"/>
</dbReference>
<proteinExistence type="predicted"/>
<accession>A0ABX5SS23</accession>
<name>A0ABX5SS23_9MICO</name>
<organism evidence="4 5">
    <name type="scientific">Microbacterium wangchenii</name>
    <dbReference type="NCBI Taxonomy" id="2541726"/>
    <lineage>
        <taxon>Bacteria</taxon>
        <taxon>Bacillati</taxon>
        <taxon>Actinomycetota</taxon>
        <taxon>Actinomycetes</taxon>
        <taxon>Micrococcales</taxon>
        <taxon>Microbacteriaceae</taxon>
        <taxon>Microbacterium</taxon>
    </lineage>
</organism>
<dbReference type="EMBL" id="CP038266">
    <property type="protein sequence ID" value="QBR88936.1"/>
    <property type="molecule type" value="Genomic_DNA"/>
</dbReference>
<sequence>MVNLKTTRSAWIDAAVALLTDEGVEAVGAEALARRLGVSKGGFYGYFGDRARFLAELLSTWEHAATDGIVTRVGVDGDPRERVRELARALRSEEPSILSVQTEVAIRDWARRDPGVQAAVQRVQVAQAAFLHALFRQYCTEREARYRTVVAMSVRLSTHFLPDEESVDLVVAELLR</sequence>
<evidence type="ECO:0000313" key="5">
    <source>
        <dbReference type="Proteomes" id="UP000295748"/>
    </source>
</evidence>
<dbReference type="SUPFAM" id="SSF46689">
    <property type="entry name" value="Homeodomain-like"/>
    <property type="match status" value="1"/>
</dbReference>
<feature type="DNA-binding region" description="H-T-H motif" evidence="2">
    <location>
        <begin position="28"/>
        <end position="47"/>
    </location>
</feature>
<protein>
    <submittedName>
        <fullName evidence="4">TetR/AcrR family transcriptional regulator</fullName>
    </submittedName>
</protein>
<feature type="domain" description="HTH tetR-type" evidence="3">
    <location>
        <begin position="5"/>
        <end position="65"/>
    </location>
</feature>
<dbReference type="PROSITE" id="PS50977">
    <property type="entry name" value="HTH_TETR_2"/>
    <property type="match status" value="1"/>
</dbReference>
<dbReference type="RefSeq" id="WP_135066812.1">
    <property type="nucleotide sequence ID" value="NZ_CP038266.1"/>
</dbReference>
<keyword evidence="5" id="KW-1185">Reference proteome</keyword>
<keyword evidence="1 2" id="KW-0238">DNA-binding</keyword>
<gene>
    <name evidence="4" type="ORF">E4K62_09700</name>
</gene>
<dbReference type="InterPro" id="IPR050109">
    <property type="entry name" value="HTH-type_TetR-like_transc_reg"/>
</dbReference>
<evidence type="ECO:0000313" key="4">
    <source>
        <dbReference type="EMBL" id="QBR88936.1"/>
    </source>
</evidence>
<dbReference type="InterPro" id="IPR001647">
    <property type="entry name" value="HTH_TetR"/>
</dbReference>
<dbReference type="Proteomes" id="UP000295748">
    <property type="component" value="Chromosome"/>
</dbReference>